<evidence type="ECO:0000256" key="7">
    <source>
        <dbReference type="SAM" id="MobiDB-lite"/>
    </source>
</evidence>
<protein>
    <recommendedName>
        <fullName evidence="6">Ciliary microtubule inner protein 2C</fullName>
    </recommendedName>
</protein>
<proteinExistence type="inferred from homology"/>
<accession>A0A9W9YJ47</accession>
<keyword evidence="4" id="KW-0966">Cell projection</keyword>
<evidence type="ECO:0000256" key="6">
    <source>
        <dbReference type="ARBA" id="ARBA00041160"/>
    </source>
</evidence>
<dbReference type="InterPro" id="IPR052329">
    <property type="entry name" value="CIMIP2C"/>
</dbReference>
<comment type="similarity">
    <text evidence="5">Belongs to the CIMIP2 family.</text>
</comment>
<dbReference type="PANTHER" id="PTHR34924">
    <property type="entry name" value="UPF0573 PROTEIN C2ORF70"/>
    <property type="match status" value="1"/>
</dbReference>
<name>A0A9W9YJ47_9CNID</name>
<evidence type="ECO:0000256" key="1">
    <source>
        <dbReference type="ARBA" id="ARBA00004430"/>
    </source>
</evidence>
<dbReference type="GO" id="GO:0015630">
    <property type="term" value="C:microtubule cytoskeleton"/>
    <property type="evidence" value="ECO:0007669"/>
    <property type="project" value="UniProtKB-ARBA"/>
</dbReference>
<dbReference type="PANTHER" id="PTHR34924:SF1">
    <property type="entry name" value="PROTEIN FAM166C"/>
    <property type="match status" value="1"/>
</dbReference>
<dbReference type="Proteomes" id="UP001163046">
    <property type="component" value="Unassembled WGS sequence"/>
</dbReference>
<keyword evidence="10" id="KW-1185">Reference proteome</keyword>
<comment type="caution">
    <text evidence="9">The sequence shown here is derived from an EMBL/GenBank/DDBJ whole genome shotgun (WGS) entry which is preliminary data.</text>
</comment>
<dbReference type="Pfam" id="PF10629">
    <property type="entry name" value="CMI2B-like"/>
    <property type="match status" value="1"/>
</dbReference>
<evidence type="ECO:0000256" key="2">
    <source>
        <dbReference type="ARBA" id="ARBA00022490"/>
    </source>
</evidence>
<reference evidence="9" key="1">
    <citation type="submission" date="2023-01" db="EMBL/GenBank/DDBJ databases">
        <title>Genome assembly of the deep-sea coral Lophelia pertusa.</title>
        <authorList>
            <person name="Herrera S."/>
            <person name="Cordes E."/>
        </authorList>
    </citation>
    <scope>NUCLEOTIDE SEQUENCE</scope>
    <source>
        <strain evidence="9">USNM1676648</strain>
        <tissue evidence="9">Polyp</tissue>
    </source>
</reference>
<dbReference type="GO" id="GO:0005930">
    <property type="term" value="C:axoneme"/>
    <property type="evidence" value="ECO:0007669"/>
    <property type="project" value="UniProtKB-SubCell"/>
</dbReference>
<evidence type="ECO:0000256" key="5">
    <source>
        <dbReference type="ARBA" id="ARBA00035661"/>
    </source>
</evidence>
<gene>
    <name evidence="9" type="ORF">OS493_037782</name>
</gene>
<evidence type="ECO:0000256" key="3">
    <source>
        <dbReference type="ARBA" id="ARBA00023212"/>
    </source>
</evidence>
<evidence type="ECO:0000313" key="9">
    <source>
        <dbReference type="EMBL" id="KAJ7350202.1"/>
    </source>
</evidence>
<keyword evidence="2" id="KW-0963">Cytoplasm</keyword>
<dbReference type="AlphaFoldDB" id="A0A9W9YJ47"/>
<dbReference type="OrthoDB" id="8181742at2759"/>
<feature type="domain" description="Ciliary microtubule inner protein 2A-C-like" evidence="8">
    <location>
        <begin position="14"/>
        <end position="61"/>
    </location>
</feature>
<evidence type="ECO:0000313" key="10">
    <source>
        <dbReference type="Proteomes" id="UP001163046"/>
    </source>
</evidence>
<feature type="region of interest" description="Disordered" evidence="7">
    <location>
        <begin position="81"/>
        <end position="110"/>
    </location>
</feature>
<sequence length="110" mass="12215">MLSPGTTNLTTFQNPKHMPGYAGYCPQAKFWHYGDTFGNTTAKYMHERRTAKLNSSVMKQPGISGDGRTEFPLCTPIHPTLCSLPGREQGNDGKMPRNTRYSTSTNEDGK</sequence>
<dbReference type="EMBL" id="MU827378">
    <property type="protein sequence ID" value="KAJ7350202.1"/>
    <property type="molecule type" value="Genomic_DNA"/>
</dbReference>
<organism evidence="9 10">
    <name type="scientific">Desmophyllum pertusum</name>
    <dbReference type="NCBI Taxonomy" id="174260"/>
    <lineage>
        <taxon>Eukaryota</taxon>
        <taxon>Metazoa</taxon>
        <taxon>Cnidaria</taxon>
        <taxon>Anthozoa</taxon>
        <taxon>Hexacorallia</taxon>
        <taxon>Scleractinia</taxon>
        <taxon>Caryophylliina</taxon>
        <taxon>Caryophylliidae</taxon>
        <taxon>Desmophyllum</taxon>
    </lineage>
</organism>
<evidence type="ECO:0000259" key="8">
    <source>
        <dbReference type="Pfam" id="PF10629"/>
    </source>
</evidence>
<evidence type="ECO:0000256" key="4">
    <source>
        <dbReference type="ARBA" id="ARBA00023273"/>
    </source>
</evidence>
<keyword evidence="3" id="KW-0206">Cytoskeleton</keyword>
<feature type="compositionally biased region" description="Polar residues" evidence="7">
    <location>
        <begin position="99"/>
        <end position="110"/>
    </location>
</feature>
<dbReference type="InterPro" id="IPR018902">
    <property type="entry name" value="CMI2A-C-like_dom"/>
</dbReference>
<comment type="subcellular location">
    <subcellularLocation>
        <location evidence="1">Cytoplasm</location>
        <location evidence="1">Cytoskeleton</location>
        <location evidence="1">Cilium axoneme</location>
    </subcellularLocation>
</comment>